<reference evidence="5 6" key="1">
    <citation type="submission" date="2019-01" db="EMBL/GenBank/DDBJ databases">
        <title>Muriicola soli sp. nov., isolated from soil.</title>
        <authorList>
            <person name="Kang H.J."/>
            <person name="Kim S.B."/>
        </authorList>
    </citation>
    <scope>NUCLEOTIDE SEQUENCE [LARGE SCALE GENOMIC DNA]</scope>
    <source>
        <strain evidence="5 6">MMS17-SY002</strain>
    </source>
</reference>
<dbReference type="EMBL" id="CP035544">
    <property type="protein sequence ID" value="QBA65346.1"/>
    <property type="molecule type" value="Genomic_DNA"/>
</dbReference>
<dbReference type="InterPro" id="IPR008969">
    <property type="entry name" value="CarboxyPept-like_regulatory"/>
</dbReference>
<keyword evidence="2" id="KW-0472">Membrane</keyword>
<dbReference type="Proteomes" id="UP000290889">
    <property type="component" value="Chromosome"/>
</dbReference>
<protein>
    <submittedName>
        <fullName evidence="5">TonB-dependent receptor</fullName>
    </submittedName>
</protein>
<keyword evidence="6" id="KW-1185">Reference proteome</keyword>
<evidence type="ECO:0000256" key="2">
    <source>
        <dbReference type="ARBA" id="ARBA00023136"/>
    </source>
</evidence>
<keyword evidence="3" id="KW-0998">Cell outer membrane</keyword>
<dbReference type="Pfam" id="PF13620">
    <property type="entry name" value="CarboxypepD_reg"/>
    <property type="match status" value="1"/>
</dbReference>
<dbReference type="InterPro" id="IPR041700">
    <property type="entry name" value="OMP_b-brl_3"/>
</dbReference>
<dbReference type="SUPFAM" id="SSF56935">
    <property type="entry name" value="Porins"/>
    <property type="match status" value="1"/>
</dbReference>
<dbReference type="InterPro" id="IPR036942">
    <property type="entry name" value="Beta-barrel_TonB_sf"/>
</dbReference>
<comment type="subcellular location">
    <subcellularLocation>
        <location evidence="1">Cell outer membrane</location>
    </subcellularLocation>
</comment>
<dbReference type="OrthoDB" id="8764943at2"/>
<dbReference type="KEGG" id="mur:EQY75_12875"/>
<evidence type="ECO:0000313" key="6">
    <source>
        <dbReference type="Proteomes" id="UP000290889"/>
    </source>
</evidence>
<dbReference type="PANTHER" id="PTHR40980:SF4">
    <property type="entry name" value="TONB-DEPENDENT RECEPTOR-LIKE BETA-BARREL DOMAIN-CONTAINING PROTEIN"/>
    <property type="match status" value="1"/>
</dbReference>
<organism evidence="5 6">
    <name type="scientific">Muriicola soli</name>
    <dbReference type="NCBI Taxonomy" id="2507538"/>
    <lineage>
        <taxon>Bacteria</taxon>
        <taxon>Pseudomonadati</taxon>
        <taxon>Bacteroidota</taxon>
        <taxon>Flavobacteriia</taxon>
        <taxon>Flavobacteriales</taxon>
        <taxon>Flavobacteriaceae</taxon>
        <taxon>Muriicola</taxon>
    </lineage>
</organism>
<dbReference type="Gene3D" id="2.60.40.1120">
    <property type="entry name" value="Carboxypeptidase-like, regulatory domain"/>
    <property type="match status" value="1"/>
</dbReference>
<dbReference type="GO" id="GO:0009279">
    <property type="term" value="C:cell outer membrane"/>
    <property type="evidence" value="ECO:0007669"/>
    <property type="project" value="UniProtKB-SubCell"/>
</dbReference>
<sequence>MRYPIFIILGLLPLLCIGQSYKVSGSVKDAEGKPLPYANVILLQVPDSTQIKGISADDNGRFILSDIAPDVYYLQAAYFGYSSVLVGLDIQRDIEIGAIVLEPDSEWLDEVLLMGKQPQIERKPDRIVFTVENTVVSEGNAFDILRRSPGVIVSNENMEIRGQQATVYLNNRKIQLSQDEIRDFLRGLSGNMISAVEVIPNPPASYQAEDGPILNIQTSTNVAPGYKGNIRVQAEQSVFPKYSLGTGHYFKSEKFNFFANYTVNPRKEFVDSEIGIRFIDPSNTIFADWNTENDIITRSWAQQGTMILDYNPSERDLLNLTANLSYSPNKEIRNEVFTEMRNGLGQIDSTLQNESSLDDDLFNISTDLSYERKLKKEGSFVKLNAHYTYYDFSRQQIGASDYFDSAGQFIRTFGFSTDARQDIGILTGQFDFYTPTESGNFETGIRGSSIRSNSTINYFDVNNTQPPFDIALSDVFEYDEEVGAVYASFYQDWGKWSLKAGLRGEQTHVEARSIALNEINTQDYFELFPSFFLNRKLGEDNSITLDYSRGLTRPKYSDLNPFRYFLNENDFDEGNPNLVPNFSHNFNLNLTIKDTYFIDFYYRDNGAFISRLTFQDNQNQTLREIKQNVLESTSYGVDLTLATSITPKWYLYFYNSVFYEDETFLAVESAIDSFTNKVSGYYGSLSNSFTLSKDGSFKGDASITYLSGFLYGSFQVSETAALNLGLRKSLWNNKAVLSLAAEDLLRKANPTFVSRYANQDNTFFGRRETQLVRLSFTYNFGNFKLNNADGEIQKKELQRLDNE</sequence>
<evidence type="ECO:0000313" key="5">
    <source>
        <dbReference type="EMBL" id="QBA65346.1"/>
    </source>
</evidence>
<dbReference type="PANTHER" id="PTHR40980">
    <property type="entry name" value="PLUG DOMAIN-CONTAINING PROTEIN"/>
    <property type="match status" value="1"/>
</dbReference>
<dbReference type="RefSeq" id="WP_129606487.1">
    <property type="nucleotide sequence ID" value="NZ_CP035544.1"/>
</dbReference>
<gene>
    <name evidence="5" type="ORF">EQY75_12875</name>
</gene>
<keyword evidence="5" id="KW-0675">Receptor</keyword>
<proteinExistence type="predicted"/>
<name>A0A411EC69_9FLAO</name>
<dbReference type="SUPFAM" id="SSF49464">
    <property type="entry name" value="Carboxypeptidase regulatory domain-like"/>
    <property type="match status" value="1"/>
</dbReference>
<accession>A0A411EC69</accession>
<evidence type="ECO:0000256" key="3">
    <source>
        <dbReference type="ARBA" id="ARBA00023237"/>
    </source>
</evidence>
<evidence type="ECO:0000256" key="1">
    <source>
        <dbReference type="ARBA" id="ARBA00004442"/>
    </source>
</evidence>
<evidence type="ECO:0000259" key="4">
    <source>
        <dbReference type="Pfam" id="PF14905"/>
    </source>
</evidence>
<dbReference type="Gene3D" id="2.40.170.20">
    <property type="entry name" value="TonB-dependent receptor, beta-barrel domain"/>
    <property type="match status" value="1"/>
</dbReference>
<dbReference type="AlphaFoldDB" id="A0A411EC69"/>
<dbReference type="Pfam" id="PF14905">
    <property type="entry name" value="OMP_b-brl_3"/>
    <property type="match status" value="1"/>
</dbReference>
<feature type="domain" description="Outer membrane protein beta-barrel" evidence="4">
    <location>
        <begin position="372"/>
        <end position="778"/>
    </location>
</feature>